<keyword evidence="3" id="KW-1185">Reference proteome</keyword>
<dbReference type="VEuPathDB" id="ToxoDB:EBH_0011910"/>
<evidence type="ECO:0000313" key="3">
    <source>
        <dbReference type="Proteomes" id="UP000030750"/>
    </source>
</evidence>
<sequence>MSSVESQPVPLGGSRVPESMGGASCGPWQELAEQPLQQPSEGYGTACDLILALREQVGAMKKQLSNLAVPMKTYIYSTEAPDRTALEQALSSVDGAAAAIGAAAAAAAEAAAADAQLPAAVKAEAARVLSAVRSDITQQAADGRALCLVTADKADAQGAQNQQQQQQQQLQPGAPGFAKELYGDFNLQLGPITRKLFSAQTKLLAVIKSIKKNRVAGAGDAEELNN</sequence>
<protein>
    <submittedName>
        <fullName evidence="2">Uncharacterized protein</fullName>
    </submittedName>
</protein>
<reference evidence="2" key="2">
    <citation type="submission" date="2013-10" db="EMBL/GenBank/DDBJ databases">
        <authorList>
            <person name="Aslett M."/>
        </authorList>
    </citation>
    <scope>NUCLEOTIDE SEQUENCE [LARGE SCALE GENOMIC DNA]</scope>
    <source>
        <strain evidence="2">Houghton</strain>
    </source>
</reference>
<dbReference type="OrthoDB" id="347084at2759"/>
<reference evidence="2" key="1">
    <citation type="submission" date="2013-10" db="EMBL/GenBank/DDBJ databases">
        <title>Genomic analysis of the causative agents of coccidiosis in chickens.</title>
        <authorList>
            <person name="Reid A.J."/>
            <person name="Blake D."/>
            <person name="Billington K."/>
            <person name="Browne H."/>
            <person name="Dunn M."/>
            <person name="Hung S."/>
            <person name="Kawahara F."/>
            <person name="Miranda-Saavedra D."/>
            <person name="Mourier T."/>
            <person name="Nagra H."/>
            <person name="Otto T.D."/>
            <person name="Rawlings N."/>
            <person name="Sanchez A."/>
            <person name="Sanders M."/>
            <person name="Subramaniam C."/>
            <person name="Tay Y."/>
            <person name="Dear P."/>
            <person name="Doerig C."/>
            <person name="Gruber A."/>
            <person name="Parkinson J."/>
            <person name="Shirley M."/>
            <person name="Wan K.L."/>
            <person name="Berriman M."/>
            <person name="Tomley F."/>
            <person name="Pain A."/>
        </authorList>
    </citation>
    <scope>NUCLEOTIDE SEQUENCE [LARGE SCALE GENOMIC DNA]</scope>
    <source>
        <strain evidence="2">Houghton</strain>
    </source>
</reference>
<evidence type="ECO:0000313" key="2">
    <source>
        <dbReference type="EMBL" id="CDJ52000.1"/>
    </source>
</evidence>
<proteinExistence type="predicted"/>
<evidence type="ECO:0000256" key="1">
    <source>
        <dbReference type="SAM" id="MobiDB-lite"/>
    </source>
</evidence>
<organism evidence="2 3">
    <name type="scientific">Eimeria brunetti</name>
    <dbReference type="NCBI Taxonomy" id="51314"/>
    <lineage>
        <taxon>Eukaryota</taxon>
        <taxon>Sar</taxon>
        <taxon>Alveolata</taxon>
        <taxon>Apicomplexa</taxon>
        <taxon>Conoidasida</taxon>
        <taxon>Coccidia</taxon>
        <taxon>Eucoccidiorida</taxon>
        <taxon>Eimeriorina</taxon>
        <taxon>Eimeriidae</taxon>
        <taxon>Eimeria</taxon>
    </lineage>
</organism>
<dbReference type="Proteomes" id="UP000030750">
    <property type="component" value="Unassembled WGS sequence"/>
</dbReference>
<dbReference type="AlphaFoldDB" id="U6LW40"/>
<name>U6LW40_9EIME</name>
<gene>
    <name evidence="2" type="ORF">EBH_0011910</name>
</gene>
<feature type="region of interest" description="Disordered" evidence="1">
    <location>
        <begin position="1"/>
        <end position="27"/>
    </location>
</feature>
<dbReference type="EMBL" id="HG713058">
    <property type="protein sequence ID" value="CDJ52000.1"/>
    <property type="molecule type" value="Genomic_DNA"/>
</dbReference>
<accession>U6LW40</accession>